<feature type="domain" description="C2H2-type" evidence="13">
    <location>
        <begin position="592"/>
        <end position="619"/>
    </location>
</feature>
<evidence type="ECO:0000256" key="2">
    <source>
        <dbReference type="ARBA" id="ARBA00006991"/>
    </source>
</evidence>
<dbReference type="Gene3D" id="1.10.4020.10">
    <property type="entry name" value="DNA breaking-rejoining enzymes"/>
    <property type="match status" value="1"/>
</dbReference>
<feature type="domain" description="C2H2-type" evidence="13">
    <location>
        <begin position="620"/>
        <end position="647"/>
    </location>
</feature>
<name>A0AA35P1Q2_9SAUR</name>
<dbReference type="SUPFAM" id="SSF47353">
    <property type="entry name" value="Retrovirus capsid dimerization domain-like"/>
    <property type="match status" value="1"/>
</dbReference>
<dbReference type="PROSITE" id="PS50157">
    <property type="entry name" value="ZINC_FINGER_C2H2_2"/>
    <property type="match status" value="9"/>
</dbReference>
<dbReference type="PANTHER" id="PTHR14003">
    <property type="entry name" value="TRANSCRIPTIONAL REPRESSOR PROTEIN YY"/>
    <property type="match status" value="1"/>
</dbReference>
<keyword evidence="5 11" id="KW-0863">Zinc-finger</keyword>
<feature type="domain" description="C2H2-type" evidence="13">
    <location>
        <begin position="480"/>
        <end position="507"/>
    </location>
</feature>
<dbReference type="FunFam" id="1.10.4020.10:FF:000001">
    <property type="entry name" value="zinc finger protein 263 isoform X1"/>
    <property type="match status" value="1"/>
</dbReference>
<dbReference type="EMBL" id="OX395127">
    <property type="protein sequence ID" value="CAI5768442.1"/>
    <property type="molecule type" value="Genomic_DNA"/>
</dbReference>
<feature type="compositionally biased region" description="Low complexity" evidence="12">
    <location>
        <begin position="260"/>
        <end position="275"/>
    </location>
</feature>
<keyword evidence="16" id="KW-1185">Reference proteome</keyword>
<dbReference type="GO" id="GO:0031519">
    <property type="term" value="C:PcG protein complex"/>
    <property type="evidence" value="ECO:0007669"/>
    <property type="project" value="TreeGrafter"/>
</dbReference>
<keyword evidence="10" id="KW-0539">Nucleus</keyword>
<dbReference type="InterPro" id="IPR036236">
    <property type="entry name" value="Znf_C2H2_sf"/>
</dbReference>
<evidence type="ECO:0000256" key="10">
    <source>
        <dbReference type="ARBA" id="ARBA00023242"/>
    </source>
</evidence>
<feature type="domain" description="C2H2-type" evidence="13">
    <location>
        <begin position="536"/>
        <end position="563"/>
    </location>
</feature>
<dbReference type="PROSITE" id="PS50804">
    <property type="entry name" value="SCAN_BOX"/>
    <property type="match status" value="1"/>
</dbReference>
<dbReference type="SMART" id="SM00355">
    <property type="entry name" value="ZnF_C2H2"/>
    <property type="match status" value="9"/>
</dbReference>
<protein>
    <submittedName>
        <fullName evidence="15">QUALITY PROTEIN: zinc finger and SCAN domain-containing 31-like</fullName>
    </submittedName>
</protein>
<dbReference type="SMART" id="SM00431">
    <property type="entry name" value="SCAN"/>
    <property type="match status" value="1"/>
</dbReference>
<evidence type="ECO:0000256" key="11">
    <source>
        <dbReference type="PROSITE-ProRule" id="PRU00042"/>
    </source>
</evidence>
<evidence type="ECO:0000259" key="13">
    <source>
        <dbReference type="PROSITE" id="PS50157"/>
    </source>
</evidence>
<dbReference type="InterPro" id="IPR038269">
    <property type="entry name" value="SCAN_sf"/>
</dbReference>
<dbReference type="InterPro" id="IPR003309">
    <property type="entry name" value="SCAN_dom"/>
</dbReference>
<comment type="subcellular location">
    <subcellularLocation>
        <location evidence="1">Nucleus</location>
    </subcellularLocation>
</comment>
<feature type="region of interest" description="Disordered" evidence="12">
    <location>
        <begin position="249"/>
        <end position="276"/>
    </location>
</feature>
<evidence type="ECO:0000256" key="4">
    <source>
        <dbReference type="ARBA" id="ARBA00022737"/>
    </source>
</evidence>
<dbReference type="FunFam" id="3.30.160.60:FF:002005">
    <property type="entry name" value="Zinc finger protein 200"/>
    <property type="match status" value="1"/>
</dbReference>
<keyword evidence="3" id="KW-0479">Metal-binding</keyword>
<feature type="domain" description="C2H2-type" evidence="13">
    <location>
        <begin position="508"/>
        <end position="535"/>
    </location>
</feature>
<dbReference type="GO" id="GO:0000785">
    <property type="term" value="C:chromatin"/>
    <property type="evidence" value="ECO:0007669"/>
    <property type="project" value="TreeGrafter"/>
</dbReference>
<dbReference type="GO" id="GO:0005667">
    <property type="term" value="C:transcription regulator complex"/>
    <property type="evidence" value="ECO:0007669"/>
    <property type="project" value="TreeGrafter"/>
</dbReference>
<feature type="domain" description="C2H2-type" evidence="13">
    <location>
        <begin position="564"/>
        <end position="591"/>
    </location>
</feature>
<evidence type="ECO:0000256" key="12">
    <source>
        <dbReference type="SAM" id="MobiDB-lite"/>
    </source>
</evidence>
<dbReference type="PROSITE" id="PS00028">
    <property type="entry name" value="ZINC_FINGER_C2H2_1"/>
    <property type="match status" value="9"/>
</dbReference>
<evidence type="ECO:0000256" key="5">
    <source>
        <dbReference type="ARBA" id="ARBA00022771"/>
    </source>
</evidence>
<accession>A0AA35P1Q2</accession>
<feature type="domain" description="C2H2-type" evidence="13">
    <location>
        <begin position="396"/>
        <end position="423"/>
    </location>
</feature>
<dbReference type="Pfam" id="PF02023">
    <property type="entry name" value="SCAN"/>
    <property type="match status" value="1"/>
</dbReference>
<dbReference type="FunFam" id="3.30.160.60:FF:002343">
    <property type="entry name" value="Zinc finger protein 33A"/>
    <property type="match status" value="4"/>
</dbReference>
<feature type="region of interest" description="Disordered" evidence="12">
    <location>
        <begin position="1"/>
        <end position="44"/>
    </location>
</feature>
<feature type="domain" description="C2H2-type" evidence="13">
    <location>
        <begin position="452"/>
        <end position="479"/>
    </location>
</feature>
<gene>
    <name evidence="15" type="ORF">PODLI_1B015808</name>
</gene>
<evidence type="ECO:0000259" key="14">
    <source>
        <dbReference type="PROSITE" id="PS50804"/>
    </source>
</evidence>
<dbReference type="AlphaFoldDB" id="A0AA35P1Q2"/>
<dbReference type="Proteomes" id="UP001178461">
    <property type="component" value="Chromosome 2"/>
</dbReference>
<dbReference type="FunFam" id="3.30.160.60:FF:000135">
    <property type="entry name" value="Zinc finger protein 358"/>
    <property type="match status" value="1"/>
</dbReference>
<evidence type="ECO:0000256" key="7">
    <source>
        <dbReference type="ARBA" id="ARBA00023015"/>
    </source>
</evidence>
<keyword evidence="8" id="KW-0238">DNA-binding</keyword>
<organism evidence="15 16">
    <name type="scientific">Podarcis lilfordi</name>
    <name type="common">Lilford's wall lizard</name>
    <dbReference type="NCBI Taxonomy" id="74358"/>
    <lineage>
        <taxon>Eukaryota</taxon>
        <taxon>Metazoa</taxon>
        <taxon>Chordata</taxon>
        <taxon>Craniata</taxon>
        <taxon>Vertebrata</taxon>
        <taxon>Euteleostomi</taxon>
        <taxon>Lepidosauria</taxon>
        <taxon>Squamata</taxon>
        <taxon>Bifurcata</taxon>
        <taxon>Unidentata</taxon>
        <taxon>Episquamata</taxon>
        <taxon>Laterata</taxon>
        <taxon>Lacertibaenia</taxon>
        <taxon>Lacertidae</taxon>
        <taxon>Podarcis</taxon>
    </lineage>
</organism>
<evidence type="ECO:0000256" key="1">
    <source>
        <dbReference type="ARBA" id="ARBA00004123"/>
    </source>
</evidence>
<dbReference type="CDD" id="cd07936">
    <property type="entry name" value="SCAN"/>
    <property type="match status" value="1"/>
</dbReference>
<comment type="similarity">
    <text evidence="2">Belongs to the krueppel C2H2-type zinc-finger protein family.</text>
</comment>
<evidence type="ECO:0000256" key="8">
    <source>
        <dbReference type="ARBA" id="ARBA00023125"/>
    </source>
</evidence>
<keyword evidence="9" id="KW-0804">Transcription</keyword>
<evidence type="ECO:0000313" key="16">
    <source>
        <dbReference type="Proteomes" id="UP001178461"/>
    </source>
</evidence>
<evidence type="ECO:0000256" key="3">
    <source>
        <dbReference type="ARBA" id="ARBA00022723"/>
    </source>
</evidence>
<evidence type="ECO:0000256" key="9">
    <source>
        <dbReference type="ARBA" id="ARBA00023163"/>
    </source>
</evidence>
<evidence type="ECO:0000256" key="6">
    <source>
        <dbReference type="ARBA" id="ARBA00022833"/>
    </source>
</evidence>
<feature type="domain" description="C2H2-type" evidence="13">
    <location>
        <begin position="424"/>
        <end position="451"/>
    </location>
</feature>
<dbReference type="SUPFAM" id="SSF57667">
    <property type="entry name" value="beta-beta-alpha zinc fingers"/>
    <property type="match status" value="5"/>
</dbReference>
<dbReference type="FunFam" id="3.30.160.60:FF:000478">
    <property type="entry name" value="Zinc finger protein 133"/>
    <property type="match status" value="1"/>
</dbReference>
<dbReference type="GO" id="GO:0008270">
    <property type="term" value="F:zinc ion binding"/>
    <property type="evidence" value="ECO:0007669"/>
    <property type="project" value="UniProtKB-KW"/>
</dbReference>
<dbReference type="GO" id="GO:0000978">
    <property type="term" value="F:RNA polymerase II cis-regulatory region sequence-specific DNA binding"/>
    <property type="evidence" value="ECO:0007669"/>
    <property type="project" value="TreeGrafter"/>
</dbReference>
<keyword evidence="4" id="KW-0677">Repeat</keyword>
<feature type="region of interest" description="Disordered" evidence="12">
    <location>
        <begin position="350"/>
        <end position="369"/>
    </location>
</feature>
<evidence type="ECO:0000313" key="15">
    <source>
        <dbReference type="EMBL" id="CAI5768442.1"/>
    </source>
</evidence>
<reference evidence="15" key="1">
    <citation type="submission" date="2022-12" db="EMBL/GenBank/DDBJ databases">
        <authorList>
            <person name="Alioto T."/>
            <person name="Alioto T."/>
            <person name="Gomez Garrido J."/>
        </authorList>
    </citation>
    <scope>NUCLEOTIDE SEQUENCE</scope>
</reference>
<sequence>MAADRGDASDFGTETIRKLGVKTEKQDPVDIEPGNGTGKEPRAIQPESAKGFWEGAALDHVKWEPEAAAQGCWETQWQRFLKAVQSPHLERGKVPQPGPALRAISQADLPPFEGAPERGLQLRRQEGAQLLPSGEAHKSSGAEGEVLVPRTVKEEDLDVESVRQHFRQFCYRAAEGPRKVCSRLRDLCRQWLQPERHTKEQILELLVLEQFLTVLPPEVQAWVREGSPESCAQAVALAEDFLLQQSREEERWEEEVPGVSKEVAAESSEAEQAPSDTWKAVLSREVKQEGDGETTCAADDQKRPLVMEQNWTGRPGEDDPRGMLAERDKRSVAQCLVRGVTSEIQEGKEGGAVTNSWGGEKGPEGNAKGAKADLECGKALGHDSENETNLGQEKLCKCPICGQSLSRRTGLLIHQRIHTGEKPYSCSDCRKSFRHKSVLIRHQRIHTGEKPHKCPDCAKSFRDRSALDVHRRTHTREKPYQCSDCGKSFSHRSNLITHERIHTGEKPFKCLECEKSFSDRSSLTAHKRAHTGERPYRCAKCGKSFSQSSSLLSHQRIHTGERPHECPDCVKCFRDKSAFFVHRRTHTREKPYNCSGCGKSFSHRSNLNTHERIHTGEKPYKCLDCGKTFAQRPSLTAHERIHSKKTLQSC</sequence>
<dbReference type="Gene3D" id="3.30.160.60">
    <property type="entry name" value="Classic Zinc Finger"/>
    <property type="match status" value="9"/>
</dbReference>
<dbReference type="InterPro" id="IPR013087">
    <property type="entry name" value="Znf_C2H2_type"/>
</dbReference>
<dbReference type="PANTHER" id="PTHR14003:SF23">
    <property type="entry name" value="ZINC FINGER PROTEIN 143"/>
    <property type="match status" value="1"/>
</dbReference>
<dbReference type="GO" id="GO:0000981">
    <property type="term" value="F:DNA-binding transcription factor activity, RNA polymerase II-specific"/>
    <property type="evidence" value="ECO:0007669"/>
    <property type="project" value="TreeGrafter"/>
</dbReference>
<feature type="compositionally biased region" description="Basic and acidic residues" evidence="12">
    <location>
        <begin position="15"/>
        <end position="28"/>
    </location>
</feature>
<dbReference type="Pfam" id="PF00096">
    <property type="entry name" value="zf-C2H2"/>
    <property type="match status" value="9"/>
</dbReference>
<proteinExistence type="inferred from homology"/>
<keyword evidence="6" id="KW-0862">Zinc</keyword>
<keyword evidence="7" id="KW-0805">Transcription regulation</keyword>
<feature type="domain" description="SCAN box" evidence="14">
    <location>
        <begin position="163"/>
        <end position="241"/>
    </location>
</feature>
<dbReference type="FunFam" id="3.30.160.60:FF:001468">
    <property type="entry name" value="Zinc finger protein 672"/>
    <property type="match status" value="1"/>
</dbReference>